<accession>A0A1I8AEY9</accession>
<sequence>MFSNESAIEMVAIKKHSSDDEKKHGEYKELKRTEIILSGRPFAQHSPSPRRAIVKLIHIDPLHSNHRRHIGVCKLHVVSLKLSLLGVLSTRLDNARVLTEWRKCARIGPVRLWQRLPSRPKGHWSALPPSHRVLSINALLDCAYAKPRRNFGQRQKSSEHRDSVSIRDERVRDDTRSLQMLIADYEPLINTVRCRKCRRRHCPDRKSTKRALTTIATSRSDVDLPNQCATTMCRGQ</sequence>
<dbReference type="WBParaSite" id="L893_g5053.t1">
    <property type="protein sequence ID" value="L893_g5053.t1"/>
    <property type="gene ID" value="L893_g5053"/>
</dbReference>
<name>A0A1I8AEY9_9BILA</name>
<proteinExistence type="predicted"/>
<protein>
    <submittedName>
        <fullName evidence="2">Uncharacterized protein</fullName>
    </submittedName>
</protein>
<keyword evidence="1" id="KW-1185">Reference proteome</keyword>
<reference evidence="2" key="1">
    <citation type="submission" date="2016-11" db="UniProtKB">
        <authorList>
            <consortium name="WormBaseParasite"/>
        </authorList>
    </citation>
    <scope>IDENTIFICATION</scope>
</reference>
<dbReference type="Proteomes" id="UP000095287">
    <property type="component" value="Unplaced"/>
</dbReference>
<evidence type="ECO:0000313" key="1">
    <source>
        <dbReference type="Proteomes" id="UP000095287"/>
    </source>
</evidence>
<dbReference type="AlphaFoldDB" id="A0A1I8AEY9"/>
<organism evidence="1 2">
    <name type="scientific">Steinernema glaseri</name>
    <dbReference type="NCBI Taxonomy" id="37863"/>
    <lineage>
        <taxon>Eukaryota</taxon>
        <taxon>Metazoa</taxon>
        <taxon>Ecdysozoa</taxon>
        <taxon>Nematoda</taxon>
        <taxon>Chromadorea</taxon>
        <taxon>Rhabditida</taxon>
        <taxon>Tylenchina</taxon>
        <taxon>Panagrolaimomorpha</taxon>
        <taxon>Strongyloidoidea</taxon>
        <taxon>Steinernematidae</taxon>
        <taxon>Steinernema</taxon>
    </lineage>
</organism>
<evidence type="ECO:0000313" key="2">
    <source>
        <dbReference type="WBParaSite" id="L893_g5053.t1"/>
    </source>
</evidence>